<reference evidence="1 2" key="1">
    <citation type="submission" date="2021-07" db="EMBL/GenBank/DDBJ databases">
        <title>Stakelama flava sp. nov., a novel endophytic bacterium isolated from branch of Kandelia candel.</title>
        <authorList>
            <person name="Tuo L."/>
        </authorList>
    </citation>
    <scope>NUCLEOTIDE SEQUENCE [LARGE SCALE GENOMIC DNA]</scope>
    <source>
        <strain evidence="1 2">CBK3Z-3</strain>
    </source>
</reference>
<sequence length="67" mass="7647">MPRDEDDFVESVPPARVASPCIGVCRIDPDTDRCKGCRRTLDEITRWSTLRDDQRQAILDRLSERGG</sequence>
<evidence type="ECO:0000313" key="2">
    <source>
        <dbReference type="Proteomes" id="UP001197214"/>
    </source>
</evidence>
<gene>
    <name evidence="1" type="ORF">KY084_02720</name>
</gene>
<protein>
    <submittedName>
        <fullName evidence="1">DUF1289 domain-containing protein</fullName>
    </submittedName>
</protein>
<keyword evidence="2" id="KW-1185">Reference proteome</keyword>
<dbReference type="PANTHER" id="PTHR35175">
    <property type="entry name" value="DUF1289 DOMAIN-CONTAINING PROTEIN"/>
    <property type="match status" value="1"/>
</dbReference>
<dbReference type="RefSeq" id="WP_219236899.1">
    <property type="nucleotide sequence ID" value="NZ_JAHWZX010000002.1"/>
</dbReference>
<dbReference type="PANTHER" id="PTHR35175:SF2">
    <property type="entry name" value="DUF1289 DOMAIN-CONTAINING PROTEIN"/>
    <property type="match status" value="1"/>
</dbReference>
<dbReference type="InterPro" id="IPR010710">
    <property type="entry name" value="DUF1289"/>
</dbReference>
<dbReference type="Proteomes" id="UP001197214">
    <property type="component" value="Unassembled WGS sequence"/>
</dbReference>
<evidence type="ECO:0000313" key="1">
    <source>
        <dbReference type="EMBL" id="MBW4329787.1"/>
    </source>
</evidence>
<accession>A0ABS6XHY4</accession>
<dbReference type="Pfam" id="PF06945">
    <property type="entry name" value="DUF1289"/>
    <property type="match status" value="1"/>
</dbReference>
<dbReference type="EMBL" id="JAHWZX010000002">
    <property type="protein sequence ID" value="MBW4329787.1"/>
    <property type="molecule type" value="Genomic_DNA"/>
</dbReference>
<name>A0ABS6XHY4_9SPHN</name>
<organism evidence="1 2">
    <name type="scientific">Stakelama flava</name>
    <dbReference type="NCBI Taxonomy" id="2860338"/>
    <lineage>
        <taxon>Bacteria</taxon>
        <taxon>Pseudomonadati</taxon>
        <taxon>Pseudomonadota</taxon>
        <taxon>Alphaproteobacteria</taxon>
        <taxon>Sphingomonadales</taxon>
        <taxon>Sphingomonadaceae</taxon>
        <taxon>Stakelama</taxon>
    </lineage>
</organism>
<proteinExistence type="predicted"/>
<comment type="caution">
    <text evidence="1">The sequence shown here is derived from an EMBL/GenBank/DDBJ whole genome shotgun (WGS) entry which is preliminary data.</text>
</comment>